<reference evidence="6 7" key="1">
    <citation type="submission" date="2014-01" db="EMBL/GenBank/DDBJ databases">
        <title>Genome sequence determination for a cystic fibrosis isolate, Inquilinus limosus.</title>
        <authorList>
            <person name="Pino M."/>
            <person name="Di Conza J."/>
            <person name="Gutkind G."/>
        </authorList>
    </citation>
    <scope>NUCLEOTIDE SEQUENCE [LARGE SCALE GENOMIC DNA]</scope>
    <source>
        <strain evidence="6 7">MP06</strain>
    </source>
</reference>
<evidence type="ECO:0000256" key="1">
    <source>
        <dbReference type="ARBA" id="ARBA00009986"/>
    </source>
</evidence>
<evidence type="ECO:0000313" key="7">
    <source>
        <dbReference type="Proteomes" id="UP000029995"/>
    </source>
</evidence>
<proteinExistence type="inferred from homology"/>
<evidence type="ECO:0000256" key="4">
    <source>
        <dbReference type="RuleBase" id="RU003345"/>
    </source>
</evidence>
<feature type="active site" evidence="3">
    <location>
        <position position="229"/>
    </location>
</feature>
<dbReference type="GO" id="GO:0016620">
    <property type="term" value="F:oxidoreductase activity, acting on the aldehyde or oxo group of donors, NAD or NADP as acceptor"/>
    <property type="evidence" value="ECO:0007669"/>
    <property type="project" value="InterPro"/>
</dbReference>
<evidence type="ECO:0000256" key="2">
    <source>
        <dbReference type="ARBA" id="ARBA00023002"/>
    </source>
</evidence>
<dbReference type="Pfam" id="PF00171">
    <property type="entry name" value="Aldedh"/>
    <property type="match status" value="1"/>
</dbReference>
<sequence length="461" mass="49376">MTQILKTITPVNGGIYVERPLATPAEAEAALARARAAQAEWRRVPVSERARLLSAAVDAFVAAGPEIAREITWQMGRPVRYTPGEVRGFEERARYMISVAEGALADIDVGPKEGFRRFIRRDPLGTVFVVAPWNYPYLTAVNAVVPALMAGNAVILKHSHQTPLCAERFAEALRDLPSGVFQHLHADHDTTAKMIGSGAVDFVAFTGSVPGGRAVEEAAAGRFVGVGLELGGKDPGYVRADADLKHAVETLVDGAFFNSGQSCCGIERIYVHSSVYDAFVEGAVELTKQHVLGDPTEEATTLGPMVRASAADFVRGQTAEAVRQGARALIDAKGFAADKPGTPYLAPQILTGVDHSMRVMTEESFGPVVGIMKVASDEEAVRLMNDSPYGLTASVFTRDVDAAIAIGDQVATGTWFLNRCDYLDPALAWTGVKDSGRGCTLSALGYDYLTRPKSFHLRLPG</sequence>
<keyword evidence="2 4" id="KW-0560">Oxidoreductase</keyword>
<dbReference type="OrthoDB" id="9772584at2"/>
<comment type="similarity">
    <text evidence="1 4">Belongs to the aldehyde dehydrogenase family.</text>
</comment>
<dbReference type="EMBL" id="JANX01000239">
    <property type="protein sequence ID" value="KGM32986.1"/>
    <property type="molecule type" value="Genomic_DNA"/>
</dbReference>
<evidence type="ECO:0000256" key="3">
    <source>
        <dbReference type="PROSITE-ProRule" id="PRU10007"/>
    </source>
</evidence>
<organism evidence="6 7">
    <name type="scientific">Inquilinus limosus MP06</name>
    <dbReference type="NCBI Taxonomy" id="1398085"/>
    <lineage>
        <taxon>Bacteria</taxon>
        <taxon>Pseudomonadati</taxon>
        <taxon>Pseudomonadota</taxon>
        <taxon>Alphaproteobacteria</taxon>
        <taxon>Rhodospirillales</taxon>
        <taxon>Rhodospirillaceae</taxon>
        <taxon>Inquilinus</taxon>
    </lineage>
</organism>
<evidence type="ECO:0000259" key="5">
    <source>
        <dbReference type="Pfam" id="PF00171"/>
    </source>
</evidence>
<feature type="domain" description="Aldehyde dehydrogenase" evidence="5">
    <location>
        <begin position="5"/>
        <end position="454"/>
    </location>
</feature>
<dbReference type="PROSITE" id="PS00070">
    <property type="entry name" value="ALDEHYDE_DEHYDR_CYS"/>
    <property type="match status" value="1"/>
</dbReference>
<dbReference type="InterPro" id="IPR016160">
    <property type="entry name" value="Ald_DH_CS_CYS"/>
</dbReference>
<protein>
    <submittedName>
        <fullName evidence="6">Aldehyde dehydrogenase</fullName>
    </submittedName>
</protein>
<dbReference type="InterPro" id="IPR016162">
    <property type="entry name" value="Ald_DH_N"/>
</dbReference>
<dbReference type="RefSeq" id="WP_034840906.1">
    <property type="nucleotide sequence ID" value="NZ_JANX01000239.1"/>
</dbReference>
<dbReference type="Proteomes" id="UP000029995">
    <property type="component" value="Unassembled WGS sequence"/>
</dbReference>
<evidence type="ECO:0000313" key="6">
    <source>
        <dbReference type="EMBL" id="KGM32986.1"/>
    </source>
</evidence>
<dbReference type="Gene3D" id="3.40.605.10">
    <property type="entry name" value="Aldehyde Dehydrogenase, Chain A, domain 1"/>
    <property type="match status" value="1"/>
</dbReference>
<dbReference type="PANTHER" id="PTHR11699">
    <property type="entry name" value="ALDEHYDE DEHYDROGENASE-RELATED"/>
    <property type="match status" value="1"/>
</dbReference>
<dbReference type="SUPFAM" id="SSF53720">
    <property type="entry name" value="ALDH-like"/>
    <property type="match status" value="1"/>
</dbReference>
<dbReference type="InterPro" id="IPR015590">
    <property type="entry name" value="Aldehyde_DH_dom"/>
</dbReference>
<name>A0A0A0D2Q1_9PROT</name>
<comment type="caution">
    <text evidence="6">The sequence shown here is derived from an EMBL/GenBank/DDBJ whole genome shotgun (WGS) entry which is preliminary data.</text>
</comment>
<dbReference type="CDD" id="cd07102">
    <property type="entry name" value="ALDH_EDX86601"/>
    <property type="match status" value="1"/>
</dbReference>
<accession>A0A0A0D2Q1</accession>
<dbReference type="InterPro" id="IPR029510">
    <property type="entry name" value="Ald_DH_CS_GLU"/>
</dbReference>
<dbReference type="InterPro" id="IPR016163">
    <property type="entry name" value="Ald_DH_C"/>
</dbReference>
<dbReference type="InterPro" id="IPR016161">
    <property type="entry name" value="Ald_DH/histidinol_DH"/>
</dbReference>
<dbReference type="FunFam" id="3.40.309.10:FF:000009">
    <property type="entry name" value="Aldehyde dehydrogenase A"/>
    <property type="match status" value="1"/>
</dbReference>
<dbReference type="Gene3D" id="3.40.309.10">
    <property type="entry name" value="Aldehyde Dehydrogenase, Chain A, domain 2"/>
    <property type="match status" value="1"/>
</dbReference>
<dbReference type="PROSITE" id="PS00687">
    <property type="entry name" value="ALDEHYDE_DEHYDR_GLU"/>
    <property type="match status" value="1"/>
</dbReference>
<gene>
    <name evidence="6" type="ORF">P409_18290</name>
</gene>
<dbReference type="AlphaFoldDB" id="A0A0A0D2Q1"/>